<protein>
    <recommendedName>
        <fullName evidence="3">HIT-type domain-containing protein</fullName>
    </recommendedName>
</protein>
<feature type="region of interest" description="Disordered" evidence="2">
    <location>
        <begin position="369"/>
        <end position="404"/>
    </location>
</feature>
<dbReference type="InterPro" id="IPR057721">
    <property type="entry name" value="BCD1_alpha/beta"/>
</dbReference>
<reference evidence="4" key="1">
    <citation type="submission" date="2021-07" db="EMBL/GenBank/DDBJ databases">
        <authorList>
            <person name="Branca A.L. A."/>
        </authorList>
    </citation>
    <scope>NUCLEOTIDE SEQUENCE</scope>
</reference>
<dbReference type="Proteomes" id="UP001152649">
    <property type="component" value="Unassembled WGS sequence"/>
</dbReference>
<comment type="caution">
    <text evidence="4">The sequence shown here is derived from an EMBL/GenBank/DDBJ whole genome shotgun (WGS) entry which is preliminary data.</text>
</comment>
<dbReference type="Gene3D" id="2.60.120.200">
    <property type="match status" value="1"/>
</dbReference>
<dbReference type="EMBL" id="CAJVPG010000111">
    <property type="protein sequence ID" value="CAG8353183.1"/>
    <property type="molecule type" value="Genomic_DNA"/>
</dbReference>
<proteinExistence type="predicted"/>
<evidence type="ECO:0000313" key="4">
    <source>
        <dbReference type="EMBL" id="CAG8353183.1"/>
    </source>
</evidence>
<feature type="compositionally biased region" description="Polar residues" evidence="2">
    <location>
        <begin position="657"/>
        <end position="669"/>
    </location>
</feature>
<dbReference type="AlphaFoldDB" id="A0A9W4IQJ6"/>
<evidence type="ECO:0000313" key="5">
    <source>
        <dbReference type="Proteomes" id="UP001152649"/>
    </source>
</evidence>
<accession>A0A9W4IQJ6</accession>
<feature type="region of interest" description="Disordered" evidence="2">
    <location>
        <begin position="119"/>
        <end position="142"/>
    </location>
</feature>
<keyword evidence="5" id="KW-1185">Reference proteome</keyword>
<dbReference type="InterPro" id="IPR007529">
    <property type="entry name" value="Znf_HIT"/>
</dbReference>
<dbReference type="InterPro" id="IPR013320">
    <property type="entry name" value="ConA-like_dom_sf"/>
</dbReference>
<dbReference type="SUPFAM" id="SSF49899">
    <property type="entry name" value="Concanavalin A-like lectins/glucanases"/>
    <property type="match status" value="1"/>
</dbReference>
<evidence type="ECO:0000259" key="3">
    <source>
        <dbReference type="PROSITE" id="PS51083"/>
    </source>
</evidence>
<feature type="compositionally biased region" description="Polar residues" evidence="2">
    <location>
        <begin position="253"/>
        <end position="266"/>
    </location>
</feature>
<dbReference type="Gene3D" id="3.30.60.190">
    <property type="match status" value="1"/>
</dbReference>
<keyword evidence="1" id="KW-0863">Zinc-finger</keyword>
<gene>
    <name evidence="4" type="ORF">PSALAMII_LOCUS3260</name>
</gene>
<dbReference type="PROSITE" id="PS51083">
    <property type="entry name" value="ZF_HIT"/>
    <property type="match status" value="1"/>
</dbReference>
<keyword evidence="1" id="KW-0862">Zinc</keyword>
<dbReference type="PANTHER" id="PTHR38121:SF4">
    <property type="entry name" value="GH16 DOMAIN-CONTAINING PROTEIN-RELATED"/>
    <property type="match status" value="1"/>
</dbReference>
<dbReference type="OrthoDB" id="2250022at2759"/>
<dbReference type="Pfam" id="PF25790">
    <property type="entry name" value="BCD1"/>
    <property type="match status" value="1"/>
</dbReference>
<dbReference type="CDD" id="cd00413">
    <property type="entry name" value="Glyco_hydrolase_16"/>
    <property type="match status" value="1"/>
</dbReference>
<sequence length="879" mass="98277">MSEETLLTDLCAIWYGRSHMKVNPMLTSMCSHIIPPKYKCPRCSIRTCSLPCTRRHKLWSECSGVRDPAAYLKRSELSTEAAFDRDFNFITGIERTLERADREVDNRGIDLARGAQIDEHGADGTPEAATGLKRKHPGQGLAKGEAGFLRGAEAGGVTVIRAPKGMSRSKQNGSRMHPKHKCLSWTVEWITADGGKTIRNSVVDTCSVAEAYDRCCPRPKQPQPASVTTKDEGDKDLPSVPTENTDNGKGHDSQGQTAASAETTTEPKSEQPLVSDAPEASTETPAQTENQEVEAVPDQSISPHRGLFFYLHRPRTTTKKPVLAPLLQSASLNTILRNRTVLEFPTIYALPDRPEKLLAEQESSPFILEEEYLKTVGPEEAQSSTESDEDDSTGDDNLPGSSVDLQNIDEKKVLEVLKQDLFEPVLDTGSIDSTTMRIRALYTGVAGIVGVYLSVVSTALDTKAPHTPYKQIPRGCDCYTVSGPDPGYFQHYKLWDFRTVDLKKHAHLNLSEPIVDGDGEWEEWEDFDDNDDEPESIITPELNDTSQSDPTSLVFFKTSFERDWSSQAWERPGTPKSPVLMINSKNNIFFTRDHEQADPHATYLVLRTTRHDGYTSTAEIETRLRNIYRCSLRVRLRFLPRDFVMAQPPQPGETLPATASLNDKSTGPNQRKPVHEGLPAPGACAGIFTYHDRNTESDIEILTRDPPHVVHYANQPDYDFEADREIPGASTIATLPVPWTTWATHRLDWFPSISRWLVNGEIQDARTYRVPDLQSMVVLNLWSDGGLWTGDMRLGDSIYMGIEYIELIYNRTTDASNPLHANPQNPLQNAMHMDNGHPASDSKHFICKPGREGRECRRQKFLNRPRAESCHNPCNIDAL</sequence>
<feature type="region of interest" description="Disordered" evidence="2">
    <location>
        <begin position="647"/>
        <end position="678"/>
    </location>
</feature>
<evidence type="ECO:0000256" key="1">
    <source>
        <dbReference type="PROSITE-ProRule" id="PRU00453"/>
    </source>
</evidence>
<dbReference type="PANTHER" id="PTHR38121">
    <property type="entry name" value="GH16 DOMAIN-CONTAINING PROTEIN"/>
    <property type="match status" value="1"/>
</dbReference>
<dbReference type="GO" id="GO:0008270">
    <property type="term" value="F:zinc ion binding"/>
    <property type="evidence" value="ECO:0007669"/>
    <property type="project" value="UniProtKB-UniRule"/>
</dbReference>
<name>A0A9W4IQJ6_9EURO</name>
<organism evidence="4 5">
    <name type="scientific">Penicillium salamii</name>
    <dbReference type="NCBI Taxonomy" id="1612424"/>
    <lineage>
        <taxon>Eukaryota</taxon>
        <taxon>Fungi</taxon>
        <taxon>Dikarya</taxon>
        <taxon>Ascomycota</taxon>
        <taxon>Pezizomycotina</taxon>
        <taxon>Eurotiomycetes</taxon>
        <taxon>Eurotiomycetidae</taxon>
        <taxon>Eurotiales</taxon>
        <taxon>Aspergillaceae</taxon>
        <taxon>Penicillium</taxon>
    </lineage>
</organism>
<dbReference type="Pfam" id="PF04438">
    <property type="entry name" value="zf-HIT"/>
    <property type="match status" value="1"/>
</dbReference>
<dbReference type="CDD" id="cd23023">
    <property type="entry name" value="zf-HIT_BCD1"/>
    <property type="match status" value="1"/>
</dbReference>
<keyword evidence="1" id="KW-0479">Metal-binding</keyword>
<feature type="region of interest" description="Disordered" evidence="2">
    <location>
        <begin position="215"/>
        <end position="300"/>
    </location>
</feature>
<feature type="domain" description="HIT-type" evidence="3">
    <location>
        <begin position="27"/>
        <end position="62"/>
    </location>
</feature>
<feature type="compositionally biased region" description="Polar residues" evidence="2">
    <location>
        <begin position="281"/>
        <end position="290"/>
    </location>
</feature>
<dbReference type="SUPFAM" id="SSF144232">
    <property type="entry name" value="HIT/MYND zinc finger-like"/>
    <property type="match status" value="1"/>
</dbReference>
<evidence type="ECO:0000256" key="2">
    <source>
        <dbReference type="SAM" id="MobiDB-lite"/>
    </source>
</evidence>